<evidence type="ECO:0000313" key="4">
    <source>
        <dbReference type="EMBL" id="EFN57546.1"/>
    </source>
</evidence>
<keyword evidence="5" id="KW-1185">Reference proteome</keyword>
<accession>E1Z9M6</accession>
<feature type="domain" description="Methyltransferase" evidence="3">
    <location>
        <begin position="14"/>
        <end position="115"/>
    </location>
</feature>
<dbReference type="OrthoDB" id="66144at2759"/>
<sequence>MHQRHCDNAMQHFLEVACGPARHASTIAKAAGATATALDCSPAMLSYAKQLAEAAGVAGSMRFVEADMTAEGWSQRVEQPADLAAVLLGSLAHCLDNDAALACFRELSKAMRPGGLLVLELPHPSDLFGGYCLEEEQYIEAWDAQSEDGSKTVLVEWGREGDHFDLQEQAGLGFALGAATPAGVLHRTVGLSMYAGDALASSEVEVVPQRQFTLQEVELLGRAVGLQVVEVHGDFDAAVGLDHEEAYRSVVCLRRQ</sequence>
<keyword evidence="1" id="KW-0489">Methyltransferase</keyword>
<dbReference type="OMA" id="PCKIFTA"/>
<dbReference type="PANTHER" id="PTHR43861">
    <property type="entry name" value="TRANS-ACONITATE 2-METHYLTRANSFERASE-RELATED"/>
    <property type="match status" value="1"/>
</dbReference>
<reference evidence="4 5" key="1">
    <citation type="journal article" date="2010" name="Plant Cell">
        <title>The Chlorella variabilis NC64A genome reveals adaptation to photosymbiosis, coevolution with viruses, and cryptic sex.</title>
        <authorList>
            <person name="Blanc G."/>
            <person name="Duncan G."/>
            <person name="Agarkova I."/>
            <person name="Borodovsky M."/>
            <person name="Gurnon J."/>
            <person name="Kuo A."/>
            <person name="Lindquist E."/>
            <person name="Lucas S."/>
            <person name="Pangilinan J."/>
            <person name="Polle J."/>
            <person name="Salamov A."/>
            <person name="Terry A."/>
            <person name="Yamada T."/>
            <person name="Dunigan D.D."/>
            <person name="Grigoriev I.V."/>
            <person name="Claverie J.M."/>
            <person name="Van Etten J.L."/>
        </authorList>
    </citation>
    <scope>NUCLEOTIDE SEQUENCE [LARGE SCALE GENOMIC DNA]</scope>
    <source>
        <strain evidence="4 5">NC64A</strain>
    </source>
</reference>
<dbReference type="PANTHER" id="PTHR43861:SF1">
    <property type="entry name" value="TRANS-ACONITATE 2-METHYLTRANSFERASE"/>
    <property type="match status" value="1"/>
</dbReference>
<dbReference type="CDD" id="cd02440">
    <property type="entry name" value="AdoMet_MTases"/>
    <property type="match status" value="1"/>
</dbReference>
<evidence type="ECO:0000256" key="2">
    <source>
        <dbReference type="ARBA" id="ARBA00022679"/>
    </source>
</evidence>
<proteinExistence type="predicted"/>
<dbReference type="EMBL" id="GL433839">
    <property type="protein sequence ID" value="EFN57546.1"/>
    <property type="molecule type" value="Genomic_DNA"/>
</dbReference>
<dbReference type="Gene3D" id="3.40.50.150">
    <property type="entry name" value="Vaccinia Virus protein VP39"/>
    <property type="match status" value="1"/>
</dbReference>
<dbReference type="GO" id="GO:0008168">
    <property type="term" value="F:methyltransferase activity"/>
    <property type="evidence" value="ECO:0007669"/>
    <property type="project" value="UniProtKB-KW"/>
</dbReference>
<dbReference type="AlphaFoldDB" id="E1Z9M6"/>
<dbReference type="KEGG" id="cvr:CHLNCDRAFT_143177"/>
<dbReference type="Proteomes" id="UP000008141">
    <property type="component" value="Unassembled WGS sequence"/>
</dbReference>
<evidence type="ECO:0000259" key="3">
    <source>
        <dbReference type="Pfam" id="PF13649"/>
    </source>
</evidence>
<keyword evidence="2" id="KW-0808">Transferase</keyword>
<dbReference type="eggNOG" id="ENOG502S46S">
    <property type="taxonomic scope" value="Eukaryota"/>
</dbReference>
<dbReference type="STRING" id="554065.E1Z9M6"/>
<gene>
    <name evidence="4" type="ORF">CHLNCDRAFT_143177</name>
</gene>
<evidence type="ECO:0000256" key="1">
    <source>
        <dbReference type="ARBA" id="ARBA00022603"/>
    </source>
</evidence>
<dbReference type="Pfam" id="PF13649">
    <property type="entry name" value="Methyltransf_25"/>
    <property type="match status" value="1"/>
</dbReference>
<dbReference type="SUPFAM" id="SSF53335">
    <property type="entry name" value="S-adenosyl-L-methionine-dependent methyltransferases"/>
    <property type="match status" value="1"/>
</dbReference>
<dbReference type="RefSeq" id="XP_005849648.1">
    <property type="nucleotide sequence ID" value="XM_005849586.1"/>
</dbReference>
<dbReference type="InterPro" id="IPR041698">
    <property type="entry name" value="Methyltransf_25"/>
</dbReference>
<evidence type="ECO:0000313" key="5">
    <source>
        <dbReference type="Proteomes" id="UP000008141"/>
    </source>
</evidence>
<organism evidence="5">
    <name type="scientific">Chlorella variabilis</name>
    <name type="common">Green alga</name>
    <dbReference type="NCBI Taxonomy" id="554065"/>
    <lineage>
        <taxon>Eukaryota</taxon>
        <taxon>Viridiplantae</taxon>
        <taxon>Chlorophyta</taxon>
        <taxon>core chlorophytes</taxon>
        <taxon>Trebouxiophyceae</taxon>
        <taxon>Chlorellales</taxon>
        <taxon>Chlorellaceae</taxon>
        <taxon>Chlorella clade</taxon>
        <taxon>Chlorella</taxon>
    </lineage>
</organism>
<dbReference type="InParanoid" id="E1Z9M6"/>
<protein>
    <recommendedName>
        <fullName evidence="3">Methyltransferase domain-containing protein</fullName>
    </recommendedName>
</protein>
<dbReference type="GO" id="GO:0032259">
    <property type="term" value="P:methylation"/>
    <property type="evidence" value="ECO:0007669"/>
    <property type="project" value="UniProtKB-KW"/>
</dbReference>
<name>E1Z9M6_CHLVA</name>
<dbReference type="InterPro" id="IPR029063">
    <property type="entry name" value="SAM-dependent_MTases_sf"/>
</dbReference>
<dbReference type="GeneID" id="17356932"/>